<dbReference type="InterPro" id="IPR036388">
    <property type="entry name" value="WH-like_DNA-bd_sf"/>
</dbReference>
<proteinExistence type="predicted"/>
<dbReference type="PANTHER" id="PTHR43214">
    <property type="entry name" value="TWO-COMPONENT RESPONSE REGULATOR"/>
    <property type="match status" value="1"/>
</dbReference>
<dbReference type="SUPFAM" id="SSF46894">
    <property type="entry name" value="C-terminal effector domain of the bipartite response regulators"/>
    <property type="match status" value="1"/>
</dbReference>
<organism evidence="3 4">
    <name type="scientific">Microbacterium foliorum</name>
    <dbReference type="NCBI Taxonomy" id="104336"/>
    <lineage>
        <taxon>Bacteria</taxon>
        <taxon>Bacillati</taxon>
        <taxon>Actinomycetota</taxon>
        <taxon>Actinomycetes</taxon>
        <taxon>Micrococcales</taxon>
        <taxon>Microbacteriaceae</taxon>
        <taxon>Microbacterium</taxon>
    </lineage>
</organism>
<dbReference type="Gene3D" id="1.10.10.10">
    <property type="entry name" value="Winged helix-like DNA-binding domain superfamily/Winged helix DNA-binding domain"/>
    <property type="match status" value="1"/>
</dbReference>
<evidence type="ECO:0000313" key="3">
    <source>
        <dbReference type="EMBL" id="QDE34563.1"/>
    </source>
</evidence>
<dbReference type="AlphaFoldDB" id="A0A4Y5YQ01"/>
<keyword evidence="1" id="KW-0238">DNA-binding</keyword>
<reference evidence="3 4" key="1">
    <citation type="submission" date="2019-06" db="EMBL/GenBank/DDBJ databases">
        <title>Complete genome of Microbacterium foliorum M2.</title>
        <authorList>
            <person name="Cao G."/>
        </authorList>
    </citation>
    <scope>NUCLEOTIDE SEQUENCE [LARGE SCALE GENOMIC DNA]</scope>
    <source>
        <strain evidence="3 4">M2</strain>
    </source>
</reference>
<dbReference type="CDD" id="cd06170">
    <property type="entry name" value="LuxR_C_like"/>
    <property type="match status" value="1"/>
</dbReference>
<dbReference type="GO" id="GO:0006355">
    <property type="term" value="P:regulation of DNA-templated transcription"/>
    <property type="evidence" value="ECO:0007669"/>
    <property type="project" value="InterPro"/>
</dbReference>
<sequence length="732" mass="77956">MGTGGFGIFLSRAHGATSIAPAVVEKILDDLLEHDLSCAPHVAARLAVELSGDPQTILAVAARLDADQRRGLRALPSPLPMVPSVEALFAQLELDDRDRAVLVAVSLRLDDRLDPLVDFAGRSAAELAGGPLGSLLDIHAGRVRLADPRLAIWLRATTTSSMAAAVHSRLHRLFDARGERVDADWHGARAAVHGEPVTAGELTRIAREHSEAGLSERAFHLAAEAAAHSSGIERDEATLVAGVAAIAAGYAVEAACRLGSLFPDGDELYRLQGLGGLLVAEAHLRGSVPEVDTSVVQPRIDDDAHWYSWARASAFAAMLCAERGDRRGMRSWLEALRRASGRVDADSELRDPVVALAWLVIGDGETDDVRGTGPLSGSMLLALRAAVEGDVDRALRLLAAGDSAIGVEVDPFVAGFELSPLVAAYRGIVEVLLLMWRGDIGAARDRMLSAALELPVAVPFAGLGVVIARRLDLAVLGHLGPFAKALTAALPAPSRIDQLVDRGIEAFLAGNSAEAASCMRLWRDRGAPQPTLSVPGLEEAIVVTHGASWRPHRIEPPEIALAQRLRVQITSCSDDEWRVERPLVVAAARTLTSPFSRGRVEAMIGTRSLIKGDIAIGREHLSMARNLLEVSGATAWARAIAARLDRVEVADGAAVAGDPLSSCRRVWESMLTARELEVAMLAVGGASNRDIADSLHVSVRTVEVHLGRVFAKLEVRTRVELTVLAHRIGQFV</sequence>
<evidence type="ECO:0000256" key="1">
    <source>
        <dbReference type="ARBA" id="ARBA00023125"/>
    </source>
</evidence>
<dbReference type="EMBL" id="CP041040">
    <property type="protein sequence ID" value="QDE34563.1"/>
    <property type="molecule type" value="Genomic_DNA"/>
</dbReference>
<dbReference type="GO" id="GO:0003677">
    <property type="term" value="F:DNA binding"/>
    <property type="evidence" value="ECO:0007669"/>
    <property type="project" value="UniProtKB-KW"/>
</dbReference>
<evidence type="ECO:0000313" key="4">
    <source>
        <dbReference type="Proteomes" id="UP000316125"/>
    </source>
</evidence>
<dbReference type="Proteomes" id="UP000316125">
    <property type="component" value="Chromosome"/>
</dbReference>
<dbReference type="PROSITE" id="PS50043">
    <property type="entry name" value="HTH_LUXR_2"/>
    <property type="match status" value="1"/>
</dbReference>
<protein>
    <submittedName>
        <fullName evidence="3">Helix-turn-helix transcriptional regulator</fullName>
    </submittedName>
</protein>
<gene>
    <name evidence="3" type="ORF">FIV50_07045</name>
</gene>
<dbReference type="Pfam" id="PF00196">
    <property type="entry name" value="GerE"/>
    <property type="match status" value="1"/>
</dbReference>
<dbReference type="PROSITE" id="PS00622">
    <property type="entry name" value="HTH_LUXR_1"/>
    <property type="match status" value="1"/>
</dbReference>
<feature type="domain" description="HTH luxR-type" evidence="2">
    <location>
        <begin position="664"/>
        <end position="729"/>
    </location>
</feature>
<accession>A0A4Y5YQ01</accession>
<dbReference type="InterPro" id="IPR000792">
    <property type="entry name" value="Tscrpt_reg_LuxR_C"/>
</dbReference>
<dbReference type="InterPro" id="IPR039420">
    <property type="entry name" value="WalR-like"/>
</dbReference>
<dbReference type="PRINTS" id="PR00038">
    <property type="entry name" value="HTHLUXR"/>
</dbReference>
<dbReference type="OrthoDB" id="3197423at2"/>
<dbReference type="RefSeq" id="WP_140036816.1">
    <property type="nucleotide sequence ID" value="NZ_CP041040.1"/>
</dbReference>
<dbReference type="InterPro" id="IPR016032">
    <property type="entry name" value="Sig_transdc_resp-reg_C-effctor"/>
</dbReference>
<dbReference type="SMART" id="SM00421">
    <property type="entry name" value="HTH_LUXR"/>
    <property type="match status" value="1"/>
</dbReference>
<name>A0A4Y5YQ01_9MICO</name>
<evidence type="ECO:0000259" key="2">
    <source>
        <dbReference type="PROSITE" id="PS50043"/>
    </source>
</evidence>